<dbReference type="PANTHER" id="PTHR30383:SF5">
    <property type="entry name" value="SGNH HYDROLASE-TYPE ESTERASE DOMAIN-CONTAINING PROTEIN"/>
    <property type="match status" value="1"/>
</dbReference>
<evidence type="ECO:0000313" key="3">
    <source>
        <dbReference type="EMBL" id="TDQ80172.1"/>
    </source>
</evidence>
<dbReference type="AlphaFoldDB" id="A0A4R6WN06"/>
<feature type="domain" description="SGNH hydrolase-type esterase" evidence="2">
    <location>
        <begin position="53"/>
        <end position="265"/>
    </location>
</feature>
<accession>A0A4R6WN06</accession>
<feature type="chain" id="PRO_5020325493" evidence="1">
    <location>
        <begin position="28"/>
        <end position="284"/>
    </location>
</feature>
<sequence length="284" mass="33146">MTSTKFRLYKFFTLLIYLLSLTNTSQAQQVEKKILAKDEINHNTHWKGKKVAFLGDSMTDKRRIGTSYIYWEYLRDMLGIEPFIYGTNGHQWDGIFQQAEELKKTDIKNLDAIFIFAGTNDYMANVPLGSFYELVTKQTNYNGNNVKRIFKQKLLLENTFCSRINRVLDFLKKQFPEQQIILLTPIHRGFAEFNESNIQPDERYTNANGNTISEFVDTLKKASSLWSVPLVDLYTISGLYPMSHAHQRYFTDKKTDMLHPNALGHYRIAKSLYYQLLQLPSSFL</sequence>
<gene>
    <name evidence="3" type="ORF">CLV99_1628</name>
</gene>
<dbReference type="InterPro" id="IPR051532">
    <property type="entry name" value="Ester_Hydrolysis_Enzymes"/>
</dbReference>
<dbReference type="CDD" id="cd00229">
    <property type="entry name" value="SGNH_hydrolase"/>
    <property type="match status" value="1"/>
</dbReference>
<organism evidence="3 4">
    <name type="scientific">Sphingobacterium yanglingense</name>
    <dbReference type="NCBI Taxonomy" id="1437280"/>
    <lineage>
        <taxon>Bacteria</taxon>
        <taxon>Pseudomonadati</taxon>
        <taxon>Bacteroidota</taxon>
        <taxon>Sphingobacteriia</taxon>
        <taxon>Sphingobacteriales</taxon>
        <taxon>Sphingobacteriaceae</taxon>
        <taxon>Sphingobacterium</taxon>
    </lineage>
</organism>
<dbReference type="InterPro" id="IPR013830">
    <property type="entry name" value="SGNH_hydro"/>
</dbReference>
<name>A0A4R6WN06_9SPHI</name>
<dbReference type="Proteomes" id="UP000295292">
    <property type="component" value="Unassembled WGS sequence"/>
</dbReference>
<dbReference type="InterPro" id="IPR036514">
    <property type="entry name" value="SGNH_hydro_sf"/>
</dbReference>
<protein>
    <submittedName>
        <fullName evidence="3">Lysophospholipase L1-like esterase</fullName>
    </submittedName>
</protein>
<dbReference type="EMBL" id="SNYV01000011">
    <property type="protein sequence ID" value="TDQ80172.1"/>
    <property type="molecule type" value="Genomic_DNA"/>
</dbReference>
<dbReference type="PANTHER" id="PTHR30383">
    <property type="entry name" value="THIOESTERASE 1/PROTEASE 1/LYSOPHOSPHOLIPASE L1"/>
    <property type="match status" value="1"/>
</dbReference>
<evidence type="ECO:0000259" key="2">
    <source>
        <dbReference type="Pfam" id="PF13472"/>
    </source>
</evidence>
<dbReference type="Gene3D" id="3.40.50.1110">
    <property type="entry name" value="SGNH hydrolase"/>
    <property type="match status" value="1"/>
</dbReference>
<evidence type="ECO:0000313" key="4">
    <source>
        <dbReference type="Proteomes" id="UP000295292"/>
    </source>
</evidence>
<dbReference type="Pfam" id="PF13472">
    <property type="entry name" value="Lipase_GDSL_2"/>
    <property type="match status" value="1"/>
</dbReference>
<proteinExistence type="predicted"/>
<comment type="caution">
    <text evidence="3">The sequence shown here is derived from an EMBL/GenBank/DDBJ whole genome shotgun (WGS) entry which is preliminary data.</text>
</comment>
<keyword evidence="1" id="KW-0732">Signal</keyword>
<dbReference type="OrthoDB" id="9777593at2"/>
<feature type="signal peptide" evidence="1">
    <location>
        <begin position="1"/>
        <end position="27"/>
    </location>
</feature>
<dbReference type="SUPFAM" id="SSF52266">
    <property type="entry name" value="SGNH hydrolase"/>
    <property type="match status" value="1"/>
</dbReference>
<keyword evidence="4" id="KW-1185">Reference proteome</keyword>
<evidence type="ECO:0000256" key="1">
    <source>
        <dbReference type="SAM" id="SignalP"/>
    </source>
</evidence>
<reference evidence="3 4" key="1">
    <citation type="submission" date="2019-03" db="EMBL/GenBank/DDBJ databases">
        <title>Genomic Encyclopedia of Archaeal and Bacterial Type Strains, Phase II (KMG-II): from individual species to whole genera.</title>
        <authorList>
            <person name="Goeker M."/>
        </authorList>
    </citation>
    <scope>NUCLEOTIDE SEQUENCE [LARGE SCALE GENOMIC DNA]</scope>
    <source>
        <strain evidence="3 4">DSM 28353</strain>
    </source>
</reference>
<dbReference type="RefSeq" id="WP_133583914.1">
    <property type="nucleotide sequence ID" value="NZ_SNYV01000011.1"/>
</dbReference>
<dbReference type="GO" id="GO:0004622">
    <property type="term" value="F:phosphatidylcholine lysophospholipase activity"/>
    <property type="evidence" value="ECO:0007669"/>
    <property type="project" value="TreeGrafter"/>
</dbReference>